<dbReference type="AlphaFoldDB" id="A0A919IGC5"/>
<proteinExistence type="predicted"/>
<evidence type="ECO:0000313" key="2">
    <source>
        <dbReference type="Proteomes" id="UP000619479"/>
    </source>
</evidence>
<dbReference type="RefSeq" id="WP_203739278.1">
    <property type="nucleotide sequence ID" value="NZ_BAAAUC010000117.1"/>
</dbReference>
<protein>
    <submittedName>
        <fullName evidence="1">Uncharacterized protein</fullName>
    </submittedName>
</protein>
<dbReference type="Proteomes" id="UP000619479">
    <property type="component" value="Unassembled WGS sequence"/>
</dbReference>
<comment type="caution">
    <text evidence="1">The sequence shown here is derived from an EMBL/GenBank/DDBJ whole genome shotgun (WGS) entry which is preliminary data.</text>
</comment>
<dbReference type="EMBL" id="BOMH01000013">
    <property type="protein sequence ID" value="GID63851.1"/>
    <property type="molecule type" value="Genomic_DNA"/>
</dbReference>
<organism evidence="1 2">
    <name type="scientific">Actinoplanes cyaneus</name>
    <dbReference type="NCBI Taxonomy" id="52696"/>
    <lineage>
        <taxon>Bacteria</taxon>
        <taxon>Bacillati</taxon>
        <taxon>Actinomycetota</taxon>
        <taxon>Actinomycetes</taxon>
        <taxon>Micromonosporales</taxon>
        <taxon>Micromonosporaceae</taxon>
        <taxon>Actinoplanes</taxon>
    </lineage>
</organism>
<evidence type="ECO:0000313" key="1">
    <source>
        <dbReference type="EMBL" id="GID63851.1"/>
    </source>
</evidence>
<sequence length="79" mass="8035">MHPPPAATTGDGQDVVNQLLAAALHARATRESVLRAAALSPADQPQAVADLTDAATVLTRVHDALLHAAGAGAPETRPR</sequence>
<reference evidence="1" key="1">
    <citation type="submission" date="2021-01" db="EMBL/GenBank/DDBJ databases">
        <title>Whole genome shotgun sequence of Actinoplanes cyaneus NBRC 14990.</title>
        <authorList>
            <person name="Komaki H."/>
            <person name="Tamura T."/>
        </authorList>
    </citation>
    <scope>NUCLEOTIDE SEQUENCE</scope>
    <source>
        <strain evidence="1">NBRC 14990</strain>
    </source>
</reference>
<accession>A0A919IGC5</accession>
<gene>
    <name evidence="1" type="ORF">Acy02nite_17320</name>
</gene>
<keyword evidence="2" id="KW-1185">Reference proteome</keyword>
<name>A0A919IGC5_9ACTN</name>